<accession>A0AAW2UBL9</accession>
<proteinExistence type="predicted"/>
<gene>
    <name evidence="2" type="ORF">Sradi_1519300</name>
</gene>
<feature type="region of interest" description="Disordered" evidence="1">
    <location>
        <begin position="1"/>
        <end position="66"/>
    </location>
</feature>
<feature type="compositionally biased region" description="Basic and acidic residues" evidence="1">
    <location>
        <begin position="50"/>
        <end position="66"/>
    </location>
</feature>
<reference evidence="2" key="1">
    <citation type="submission" date="2020-06" db="EMBL/GenBank/DDBJ databases">
        <authorList>
            <person name="Li T."/>
            <person name="Hu X."/>
            <person name="Zhang T."/>
            <person name="Song X."/>
            <person name="Zhang H."/>
            <person name="Dai N."/>
            <person name="Sheng W."/>
            <person name="Hou X."/>
            <person name="Wei L."/>
        </authorList>
    </citation>
    <scope>NUCLEOTIDE SEQUENCE</scope>
    <source>
        <strain evidence="2">G02</strain>
        <tissue evidence="2">Leaf</tissue>
    </source>
</reference>
<name>A0AAW2UBL9_SESRA</name>
<comment type="caution">
    <text evidence="2">The sequence shown here is derived from an EMBL/GenBank/DDBJ whole genome shotgun (WGS) entry which is preliminary data.</text>
</comment>
<organism evidence="2">
    <name type="scientific">Sesamum radiatum</name>
    <name type="common">Black benniseed</name>
    <dbReference type="NCBI Taxonomy" id="300843"/>
    <lineage>
        <taxon>Eukaryota</taxon>
        <taxon>Viridiplantae</taxon>
        <taxon>Streptophyta</taxon>
        <taxon>Embryophyta</taxon>
        <taxon>Tracheophyta</taxon>
        <taxon>Spermatophyta</taxon>
        <taxon>Magnoliopsida</taxon>
        <taxon>eudicotyledons</taxon>
        <taxon>Gunneridae</taxon>
        <taxon>Pentapetalae</taxon>
        <taxon>asterids</taxon>
        <taxon>lamiids</taxon>
        <taxon>Lamiales</taxon>
        <taxon>Pedaliaceae</taxon>
        <taxon>Sesamum</taxon>
    </lineage>
</organism>
<protein>
    <submittedName>
        <fullName evidence="2">Uncharacterized protein</fullName>
    </submittedName>
</protein>
<dbReference type="EMBL" id="JACGWJ010000006">
    <property type="protein sequence ID" value="KAL0413176.1"/>
    <property type="molecule type" value="Genomic_DNA"/>
</dbReference>
<evidence type="ECO:0000313" key="2">
    <source>
        <dbReference type="EMBL" id="KAL0413176.1"/>
    </source>
</evidence>
<reference evidence="2" key="2">
    <citation type="journal article" date="2024" name="Plant">
        <title>Genomic evolution and insights into agronomic trait innovations of Sesamum species.</title>
        <authorList>
            <person name="Miao H."/>
            <person name="Wang L."/>
            <person name="Qu L."/>
            <person name="Liu H."/>
            <person name="Sun Y."/>
            <person name="Le M."/>
            <person name="Wang Q."/>
            <person name="Wei S."/>
            <person name="Zheng Y."/>
            <person name="Lin W."/>
            <person name="Duan Y."/>
            <person name="Cao H."/>
            <person name="Xiong S."/>
            <person name="Wang X."/>
            <person name="Wei L."/>
            <person name="Li C."/>
            <person name="Ma Q."/>
            <person name="Ju M."/>
            <person name="Zhao R."/>
            <person name="Li G."/>
            <person name="Mu C."/>
            <person name="Tian Q."/>
            <person name="Mei H."/>
            <person name="Zhang T."/>
            <person name="Gao T."/>
            <person name="Zhang H."/>
        </authorList>
    </citation>
    <scope>NUCLEOTIDE SEQUENCE</scope>
    <source>
        <strain evidence="2">G02</strain>
    </source>
</reference>
<feature type="compositionally biased region" description="Basic and acidic residues" evidence="1">
    <location>
        <begin position="25"/>
        <end position="38"/>
    </location>
</feature>
<sequence>MGPIPAATVAVRRIPDESEVGSETETEREIGVRGAERLKKPKTRQPGGEVRIKGVQHEDFPGGHPS</sequence>
<dbReference type="AlphaFoldDB" id="A0AAW2UBL9"/>
<evidence type="ECO:0000256" key="1">
    <source>
        <dbReference type="SAM" id="MobiDB-lite"/>
    </source>
</evidence>